<sequence>MSKKKKERTKKAKKSMNKEESLRPTSNGDEPRTRASFLLRSTTTRFSIRLSACGVSQTRRYKDKTSQRSAHSLGHVQSTQLQPPRLQIREIRREALAALKMRVLGAAGYESRRVEIERDGTTRGPRHARGCEALRVNVVREDELKRSTGRTVMRTRTCLDSDVEEPRRNRESGRQATGHVARKALSVHVETMYGLLLEARRFDWVMVSIARHASYSTQTLGKGDNDDEIGGSELHELLRAYFFSLPVKSSPGGCAKPQDMRYGAVRAVRYGRGVVRWLRRDVDATESKQAVDRPTRGR</sequence>
<proteinExistence type="predicted"/>
<accession>A0AAD7E0Y3</accession>
<comment type="caution">
    <text evidence="2">The sequence shown here is derived from an EMBL/GenBank/DDBJ whole genome shotgun (WGS) entry which is preliminary data.</text>
</comment>
<evidence type="ECO:0000256" key="1">
    <source>
        <dbReference type="SAM" id="MobiDB-lite"/>
    </source>
</evidence>
<organism evidence="2 3">
    <name type="scientific">Mycena metata</name>
    <dbReference type="NCBI Taxonomy" id="1033252"/>
    <lineage>
        <taxon>Eukaryota</taxon>
        <taxon>Fungi</taxon>
        <taxon>Dikarya</taxon>
        <taxon>Basidiomycota</taxon>
        <taxon>Agaricomycotina</taxon>
        <taxon>Agaricomycetes</taxon>
        <taxon>Agaricomycetidae</taxon>
        <taxon>Agaricales</taxon>
        <taxon>Marasmiineae</taxon>
        <taxon>Mycenaceae</taxon>
        <taxon>Mycena</taxon>
    </lineage>
</organism>
<evidence type="ECO:0000313" key="3">
    <source>
        <dbReference type="Proteomes" id="UP001215598"/>
    </source>
</evidence>
<reference evidence="2" key="1">
    <citation type="submission" date="2023-03" db="EMBL/GenBank/DDBJ databases">
        <title>Massive genome expansion in bonnet fungi (Mycena s.s.) driven by repeated elements and novel gene families across ecological guilds.</title>
        <authorList>
            <consortium name="Lawrence Berkeley National Laboratory"/>
            <person name="Harder C.B."/>
            <person name="Miyauchi S."/>
            <person name="Viragh M."/>
            <person name="Kuo A."/>
            <person name="Thoen E."/>
            <person name="Andreopoulos B."/>
            <person name="Lu D."/>
            <person name="Skrede I."/>
            <person name="Drula E."/>
            <person name="Henrissat B."/>
            <person name="Morin E."/>
            <person name="Kohler A."/>
            <person name="Barry K."/>
            <person name="LaButti K."/>
            <person name="Morin E."/>
            <person name="Salamov A."/>
            <person name="Lipzen A."/>
            <person name="Mereny Z."/>
            <person name="Hegedus B."/>
            <person name="Baldrian P."/>
            <person name="Stursova M."/>
            <person name="Weitz H."/>
            <person name="Taylor A."/>
            <person name="Grigoriev I.V."/>
            <person name="Nagy L.G."/>
            <person name="Martin F."/>
            <person name="Kauserud H."/>
        </authorList>
    </citation>
    <scope>NUCLEOTIDE SEQUENCE</scope>
    <source>
        <strain evidence="2">CBHHK182m</strain>
    </source>
</reference>
<dbReference type="EMBL" id="JARKIB010000514">
    <property type="protein sequence ID" value="KAJ7702572.1"/>
    <property type="molecule type" value="Genomic_DNA"/>
</dbReference>
<feature type="compositionally biased region" description="Basic residues" evidence="1">
    <location>
        <begin position="1"/>
        <end position="15"/>
    </location>
</feature>
<gene>
    <name evidence="2" type="ORF">B0H16DRAFT_1483160</name>
</gene>
<feature type="region of interest" description="Disordered" evidence="1">
    <location>
        <begin position="59"/>
        <end position="81"/>
    </location>
</feature>
<evidence type="ECO:0000313" key="2">
    <source>
        <dbReference type="EMBL" id="KAJ7702572.1"/>
    </source>
</evidence>
<dbReference type="AlphaFoldDB" id="A0AAD7E0Y3"/>
<name>A0AAD7E0Y3_9AGAR</name>
<keyword evidence="3" id="KW-1185">Reference proteome</keyword>
<feature type="compositionally biased region" description="Polar residues" evidence="1">
    <location>
        <begin position="67"/>
        <end position="81"/>
    </location>
</feature>
<protein>
    <submittedName>
        <fullName evidence="2">Uncharacterized protein</fullName>
    </submittedName>
</protein>
<dbReference type="Proteomes" id="UP001215598">
    <property type="component" value="Unassembled WGS sequence"/>
</dbReference>
<feature type="region of interest" description="Disordered" evidence="1">
    <location>
        <begin position="1"/>
        <end position="34"/>
    </location>
</feature>